<dbReference type="InterPro" id="IPR022398">
    <property type="entry name" value="Peptidase_S8_His-AS"/>
</dbReference>
<evidence type="ECO:0000256" key="3">
    <source>
        <dbReference type="ARBA" id="ARBA00022801"/>
    </source>
</evidence>
<dbReference type="FunFam" id="3.40.50.200:FF:000014">
    <property type="entry name" value="Proteinase K"/>
    <property type="match status" value="1"/>
</dbReference>
<dbReference type="SUPFAM" id="SSF54897">
    <property type="entry name" value="Protease propeptides/inhibitors"/>
    <property type="match status" value="1"/>
</dbReference>
<dbReference type="PANTHER" id="PTHR43806">
    <property type="entry name" value="PEPTIDASE S8"/>
    <property type="match status" value="1"/>
</dbReference>
<dbReference type="Gene3D" id="3.40.50.200">
    <property type="entry name" value="Peptidase S8/S53 domain"/>
    <property type="match status" value="1"/>
</dbReference>
<evidence type="ECO:0000256" key="9">
    <source>
        <dbReference type="SAM" id="MobiDB-lite"/>
    </source>
</evidence>
<name>A0ABD3N188_9STRA</name>
<feature type="non-terminal residue" evidence="11">
    <location>
        <position position="1"/>
    </location>
</feature>
<evidence type="ECO:0000313" key="11">
    <source>
        <dbReference type="EMBL" id="KAL3769894.1"/>
    </source>
</evidence>
<dbReference type="PRINTS" id="PR00723">
    <property type="entry name" value="SUBTILISIN"/>
</dbReference>
<protein>
    <recommendedName>
        <fullName evidence="6">subtilisin</fullName>
        <ecNumber evidence="6">3.4.21.62</ecNumber>
    </recommendedName>
</protein>
<proteinExistence type="inferred from homology"/>
<comment type="caution">
    <text evidence="11">The sequence shown here is derived from an EMBL/GenBank/DDBJ whole genome shotgun (WGS) entry which is preliminary data.</text>
</comment>
<dbReference type="PANTHER" id="PTHR43806:SF11">
    <property type="entry name" value="CEREVISIN-RELATED"/>
    <property type="match status" value="1"/>
</dbReference>
<dbReference type="GO" id="GO:0006508">
    <property type="term" value="P:proteolysis"/>
    <property type="evidence" value="ECO:0007669"/>
    <property type="project" value="UniProtKB-KW"/>
</dbReference>
<dbReference type="EMBL" id="JALLBG020000049">
    <property type="protein sequence ID" value="KAL3769894.1"/>
    <property type="molecule type" value="Genomic_DNA"/>
</dbReference>
<comment type="similarity">
    <text evidence="1 7 8">Belongs to the peptidase S8 family.</text>
</comment>
<feature type="active site" description="Charge relay system" evidence="7">
    <location>
        <position position="360"/>
    </location>
</feature>
<feature type="compositionally biased region" description="Gly residues" evidence="9">
    <location>
        <begin position="103"/>
        <end position="114"/>
    </location>
</feature>
<dbReference type="CDD" id="cd04077">
    <property type="entry name" value="Peptidases_S8_PCSK9_ProteinaseK_like"/>
    <property type="match status" value="1"/>
</dbReference>
<dbReference type="GO" id="GO:0004252">
    <property type="term" value="F:serine-type endopeptidase activity"/>
    <property type="evidence" value="ECO:0007669"/>
    <property type="project" value="UniProtKB-UniRule"/>
</dbReference>
<evidence type="ECO:0000256" key="5">
    <source>
        <dbReference type="ARBA" id="ARBA00023529"/>
    </source>
</evidence>
<dbReference type="InterPro" id="IPR036852">
    <property type="entry name" value="Peptidase_S8/S53_dom_sf"/>
</dbReference>
<dbReference type="InterPro" id="IPR023827">
    <property type="entry name" value="Peptidase_S8_Asp-AS"/>
</dbReference>
<feature type="compositionally biased region" description="Gly residues" evidence="9">
    <location>
        <begin position="55"/>
        <end position="71"/>
    </location>
</feature>
<evidence type="ECO:0000256" key="4">
    <source>
        <dbReference type="ARBA" id="ARBA00022825"/>
    </source>
</evidence>
<dbReference type="InterPro" id="IPR050131">
    <property type="entry name" value="Peptidase_S8_subtilisin-like"/>
</dbReference>
<sequence length="586" mass="60220">AIALVSAHEDSWGGWGWWPAPEPEPESGKSGKGKGSSGKSGKGESESEPEPWGGAWDGGDVWNGGWEGDGWGWAAPEPEEGKSGKGSGKSGKGEEEESDDAGWGWGHTSWGGWGAWPESEPEGKSGKGSKGSGKSGKGEGEEGGHWVFVPAWPTDDGWSAPESEGKSGKGSSGKSGKGSSGKSGKGEEPEPWAAPADETTTYIISFKDKGQSPAKRCEALAKSNRGTVKYVYEHVLNGCALSVPVGDAPAACNAFKNHPTVSMVEEDQLMSLDDPIEEHMLDYTHRMLQVQVPSWGLDRINQCARPLDNVVTKQDASDVTVFIIDTGIYAAHDEFAGVISLDDCHASFAGGDALNDDNGHGTHVAGTACGANYGVSENCKLCAVKVLDRIGTGSNAGIISGVDYVTGKCKALGGLCVANMSLGGGTNSMINAAVNAAVSAGVVMVVAAGNDNQDACSSSPASEPSAITVGSTMNTDTDARSSFSNWGSCVDVYAPGSDITSSWISSPDATNTISGTSMASPHVAGIAAAIRSANPSWNPTQVRDAIVNSAALLSSGINLAVVDDIDCQPGPVAKADKGSSLRNRHV</sequence>
<dbReference type="InterPro" id="IPR023828">
    <property type="entry name" value="Peptidase_S8_Ser-AS"/>
</dbReference>
<accession>A0ABD3N188</accession>
<dbReference type="InterPro" id="IPR000209">
    <property type="entry name" value="Peptidase_S8/S53_dom"/>
</dbReference>
<keyword evidence="3 7" id="KW-0378">Hydrolase</keyword>
<feature type="active site" description="Charge relay system" evidence="7">
    <location>
        <position position="325"/>
    </location>
</feature>
<dbReference type="InterPro" id="IPR015500">
    <property type="entry name" value="Peptidase_S8_subtilisin-rel"/>
</dbReference>
<evidence type="ECO:0000256" key="6">
    <source>
        <dbReference type="ARBA" id="ARBA00023619"/>
    </source>
</evidence>
<keyword evidence="12" id="KW-1185">Reference proteome</keyword>
<feature type="compositionally biased region" description="Gly residues" evidence="9">
    <location>
        <begin position="126"/>
        <end position="135"/>
    </location>
</feature>
<dbReference type="Gene3D" id="3.30.70.80">
    <property type="entry name" value="Peptidase S8 propeptide/proteinase inhibitor I9"/>
    <property type="match status" value="1"/>
</dbReference>
<evidence type="ECO:0000256" key="2">
    <source>
        <dbReference type="ARBA" id="ARBA00022670"/>
    </source>
</evidence>
<dbReference type="EC" id="3.4.21.62" evidence="6"/>
<dbReference type="InterPro" id="IPR034193">
    <property type="entry name" value="PCSK9_ProteinaseK-like"/>
</dbReference>
<dbReference type="PROSITE" id="PS00138">
    <property type="entry name" value="SUBTILASE_SER"/>
    <property type="match status" value="1"/>
</dbReference>
<evidence type="ECO:0000256" key="7">
    <source>
        <dbReference type="PROSITE-ProRule" id="PRU01240"/>
    </source>
</evidence>
<comment type="catalytic activity">
    <reaction evidence="5">
        <text>Hydrolysis of proteins with broad specificity for peptide bonds, and a preference for a large uncharged residue in P1. Hydrolyzes peptide amides.</text>
        <dbReference type="EC" id="3.4.21.62"/>
    </reaction>
</comment>
<evidence type="ECO:0000256" key="8">
    <source>
        <dbReference type="RuleBase" id="RU003355"/>
    </source>
</evidence>
<evidence type="ECO:0000313" key="12">
    <source>
        <dbReference type="Proteomes" id="UP001530293"/>
    </source>
</evidence>
<keyword evidence="4 7" id="KW-0720">Serine protease</keyword>
<dbReference type="SUPFAM" id="SSF52743">
    <property type="entry name" value="Subtilisin-like"/>
    <property type="match status" value="1"/>
</dbReference>
<gene>
    <name evidence="11" type="ORF">ACHAWU_007100</name>
</gene>
<dbReference type="InterPro" id="IPR037045">
    <property type="entry name" value="S8pro/Inhibitor_I9_sf"/>
</dbReference>
<dbReference type="PROSITE" id="PS51892">
    <property type="entry name" value="SUBTILASE"/>
    <property type="match status" value="1"/>
</dbReference>
<feature type="region of interest" description="Disordered" evidence="9">
    <location>
        <begin position="1"/>
        <end position="198"/>
    </location>
</feature>
<feature type="active site" description="Charge relay system" evidence="7">
    <location>
        <position position="517"/>
    </location>
</feature>
<feature type="compositionally biased region" description="Gly residues" evidence="9">
    <location>
        <begin position="168"/>
        <end position="183"/>
    </location>
</feature>
<dbReference type="Pfam" id="PF00082">
    <property type="entry name" value="Peptidase_S8"/>
    <property type="match status" value="1"/>
</dbReference>
<dbReference type="Proteomes" id="UP001530293">
    <property type="component" value="Unassembled WGS sequence"/>
</dbReference>
<feature type="domain" description="Peptidase S8/S53" evidence="10">
    <location>
        <begin position="317"/>
        <end position="550"/>
    </location>
</feature>
<evidence type="ECO:0000259" key="10">
    <source>
        <dbReference type="Pfam" id="PF00082"/>
    </source>
</evidence>
<organism evidence="11 12">
    <name type="scientific">Discostella pseudostelligera</name>
    <dbReference type="NCBI Taxonomy" id="259834"/>
    <lineage>
        <taxon>Eukaryota</taxon>
        <taxon>Sar</taxon>
        <taxon>Stramenopiles</taxon>
        <taxon>Ochrophyta</taxon>
        <taxon>Bacillariophyta</taxon>
        <taxon>Coscinodiscophyceae</taxon>
        <taxon>Thalassiosirophycidae</taxon>
        <taxon>Stephanodiscales</taxon>
        <taxon>Stephanodiscaceae</taxon>
        <taxon>Discostella</taxon>
    </lineage>
</organism>
<evidence type="ECO:0000256" key="1">
    <source>
        <dbReference type="ARBA" id="ARBA00011073"/>
    </source>
</evidence>
<reference evidence="11 12" key="1">
    <citation type="submission" date="2024-10" db="EMBL/GenBank/DDBJ databases">
        <title>Updated reference genomes for cyclostephanoid diatoms.</title>
        <authorList>
            <person name="Roberts W.R."/>
            <person name="Alverson A.J."/>
        </authorList>
    </citation>
    <scope>NUCLEOTIDE SEQUENCE [LARGE SCALE GENOMIC DNA]</scope>
    <source>
        <strain evidence="11 12">AJA232-27</strain>
    </source>
</reference>
<dbReference type="PROSITE" id="PS00137">
    <property type="entry name" value="SUBTILASE_HIS"/>
    <property type="match status" value="1"/>
</dbReference>
<keyword evidence="2 7" id="KW-0645">Protease</keyword>
<dbReference type="PROSITE" id="PS00136">
    <property type="entry name" value="SUBTILASE_ASP"/>
    <property type="match status" value="1"/>
</dbReference>
<dbReference type="AlphaFoldDB" id="A0ABD3N188"/>